<dbReference type="STRING" id="593117.TGAM_0562"/>
<dbReference type="eggNOG" id="arCOG02219">
    <property type="taxonomic scope" value="Archaea"/>
</dbReference>
<dbReference type="Pfam" id="PF01850">
    <property type="entry name" value="PIN"/>
    <property type="match status" value="1"/>
</dbReference>
<organism evidence="2 3">
    <name type="scientific">Thermococcus gammatolerans (strain DSM 15229 / JCM 11827 / EJ3)</name>
    <dbReference type="NCBI Taxonomy" id="593117"/>
    <lineage>
        <taxon>Archaea</taxon>
        <taxon>Methanobacteriati</taxon>
        <taxon>Methanobacteriota</taxon>
        <taxon>Thermococci</taxon>
        <taxon>Thermococcales</taxon>
        <taxon>Thermococcaceae</taxon>
        <taxon>Thermococcus</taxon>
    </lineage>
</organism>
<dbReference type="PATRIC" id="fig|593117.10.peg.560"/>
<keyword evidence="3" id="KW-1185">Reference proteome</keyword>
<dbReference type="SUPFAM" id="SSF88723">
    <property type="entry name" value="PIN domain-like"/>
    <property type="match status" value="1"/>
</dbReference>
<dbReference type="HOGENOM" id="CLU_1801790_0_0_2"/>
<dbReference type="EMBL" id="CP001398">
    <property type="protein sequence ID" value="ACS33064.1"/>
    <property type="molecule type" value="Genomic_DNA"/>
</dbReference>
<dbReference type="AlphaFoldDB" id="C5A4A2"/>
<dbReference type="RefSeq" id="WP_015858182.1">
    <property type="nucleotide sequence ID" value="NC_012804.1"/>
</dbReference>
<evidence type="ECO:0000313" key="2">
    <source>
        <dbReference type="EMBL" id="ACS33064.1"/>
    </source>
</evidence>
<dbReference type="Gene3D" id="3.40.50.1010">
    <property type="entry name" value="5'-nuclease"/>
    <property type="match status" value="1"/>
</dbReference>
<reference evidence="2 3" key="1">
    <citation type="journal article" date="2007" name="Genome Biol.">
        <title>Genome analysis and genome-wide proteomics of Thermococcus gammatolerans, the most radioresistant organism known amongst the Archaea.</title>
        <authorList>
            <person name="Zivanovic Y."/>
            <person name="Armengaud J."/>
            <person name="Lagorce A."/>
            <person name="Leplat C."/>
            <person name="Guerin P."/>
            <person name="Dutertre M."/>
            <person name="Anthouard V."/>
            <person name="Forterre P."/>
            <person name="Wincker P."/>
            <person name="Confalonieri F."/>
        </authorList>
    </citation>
    <scope>NUCLEOTIDE SEQUENCE [LARGE SCALE GENOMIC DNA]</scope>
    <source>
        <strain evidence="3">DSM 15229 / JCM 11827 / EJ3</strain>
    </source>
</reference>
<dbReference type="OrthoDB" id="96029at2157"/>
<name>C5A4A2_THEGJ</name>
<dbReference type="GeneID" id="7987185"/>
<evidence type="ECO:0000259" key="1">
    <source>
        <dbReference type="SMART" id="SM00670"/>
    </source>
</evidence>
<protein>
    <submittedName>
        <fullName evidence="2">Nucleotide binding protein, putative, containing PIN domain</fullName>
    </submittedName>
</protein>
<dbReference type="CDD" id="cd09854">
    <property type="entry name" value="PIN_VapC-like"/>
    <property type="match status" value="1"/>
</dbReference>
<dbReference type="PaxDb" id="593117-TGAM_0562"/>
<gene>
    <name evidence="2" type="ordered locus">TGAM_0562</name>
</gene>
<dbReference type="InterPro" id="IPR002716">
    <property type="entry name" value="PIN_dom"/>
</dbReference>
<evidence type="ECO:0000313" key="3">
    <source>
        <dbReference type="Proteomes" id="UP000001488"/>
    </source>
</evidence>
<accession>C5A4A2</accession>
<proteinExistence type="predicted"/>
<dbReference type="KEGG" id="tga:TGAM_0562"/>
<sequence length="143" mass="16535">MRRNSTDYKFLLDTNVFIAAVKRGWTDTTELLLHFLTRKRYVLVANDVLMAEYRKYAEKLNALDFYDVISRQVTIVNPSREDVLRVLPYFPETQLADAVHAAMCLKSGAILVTNDRHFEKVSRAGIIEVWSISDAIRRILRDG</sequence>
<dbReference type="InterPro" id="IPR029060">
    <property type="entry name" value="PIN-like_dom_sf"/>
</dbReference>
<feature type="domain" description="PIN" evidence="1">
    <location>
        <begin position="8"/>
        <end position="120"/>
    </location>
</feature>
<dbReference type="Proteomes" id="UP000001488">
    <property type="component" value="Chromosome"/>
</dbReference>
<dbReference type="SMART" id="SM00670">
    <property type="entry name" value="PINc"/>
    <property type="match status" value="1"/>
</dbReference>